<keyword evidence="3" id="KW-1185">Reference proteome</keyword>
<gene>
    <name evidence="2" type="ORF">F511_26661</name>
</gene>
<reference evidence="2 3" key="1">
    <citation type="journal article" date="2015" name="Proc. Natl. Acad. Sci. U.S.A.">
        <title>The resurrection genome of Boea hygrometrica: A blueprint for survival of dehydration.</title>
        <authorList>
            <person name="Xiao L."/>
            <person name="Yang G."/>
            <person name="Zhang L."/>
            <person name="Yang X."/>
            <person name="Zhao S."/>
            <person name="Ji Z."/>
            <person name="Zhou Q."/>
            <person name="Hu M."/>
            <person name="Wang Y."/>
            <person name="Chen M."/>
            <person name="Xu Y."/>
            <person name="Jin H."/>
            <person name="Xiao X."/>
            <person name="Hu G."/>
            <person name="Bao F."/>
            <person name="Hu Y."/>
            <person name="Wan P."/>
            <person name="Li L."/>
            <person name="Deng X."/>
            <person name="Kuang T."/>
            <person name="Xiang C."/>
            <person name="Zhu J.K."/>
            <person name="Oliver M.J."/>
            <person name="He Y."/>
        </authorList>
    </citation>
    <scope>NUCLEOTIDE SEQUENCE [LARGE SCALE GENOMIC DNA]</scope>
    <source>
        <strain evidence="3">cv. XS01</strain>
    </source>
</reference>
<evidence type="ECO:0000313" key="3">
    <source>
        <dbReference type="Proteomes" id="UP000250235"/>
    </source>
</evidence>
<dbReference type="EMBL" id="KV013329">
    <property type="protein sequence ID" value="KZV23959.1"/>
    <property type="molecule type" value="Genomic_DNA"/>
</dbReference>
<evidence type="ECO:0000256" key="1">
    <source>
        <dbReference type="SAM" id="MobiDB-lite"/>
    </source>
</evidence>
<sequence length="92" mass="10265">MRTDGGATFNPIQDQRSRPPSPTPSSKPFAAGHRSTLPCPVSVHGPSVDAWTDSLRSLGPRLLLLEALRPNTRRRRGDLHEFTYLISYIKKL</sequence>
<proteinExistence type="predicted"/>
<name>A0A2Z7AWX7_9LAMI</name>
<dbReference type="AlphaFoldDB" id="A0A2Z7AWX7"/>
<accession>A0A2Z7AWX7</accession>
<dbReference type="Proteomes" id="UP000250235">
    <property type="component" value="Unassembled WGS sequence"/>
</dbReference>
<organism evidence="2 3">
    <name type="scientific">Dorcoceras hygrometricum</name>
    <dbReference type="NCBI Taxonomy" id="472368"/>
    <lineage>
        <taxon>Eukaryota</taxon>
        <taxon>Viridiplantae</taxon>
        <taxon>Streptophyta</taxon>
        <taxon>Embryophyta</taxon>
        <taxon>Tracheophyta</taxon>
        <taxon>Spermatophyta</taxon>
        <taxon>Magnoliopsida</taxon>
        <taxon>eudicotyledons</taxon>
        <taxon>Gunneridae</taxon>
        <taxon>Pentapetalae</taxon>
        <taxon>asterids</taxon>
        <taxon>lamiids</taxon>
        <taxon>Lamiales</taxon>
        <taxon>Gesneriaceae</taxon>
        <taxon>Didymocarpoideae</taxon>
        <taxon>Trichosporeae</taxon>
        <taxon>Loxocarpinae</taxon>
        <taxon>Dorcoceras</taxon>
    </lineage>
</organism>
<feature type="region of interest" description="Disordered" evidence="1">
    <location>
        <begin position="1"/>
        <end position="38"/>
    </location>
</feature>
<protein>
    <submittedName>
        <fullName evidence="2">Uncharacterized protein</fullName>
    </submittedName>
</protein>
<evidence type="ECO:0000313" key="2">
    <source>
        <dbReference type="EMBL" id="KZV23959.1"/>
    </source>
</evidence>